<sequence>MRFLALLPVALTGYALALPSPKPEEFARRDWPSVTAFLSHVAAVFPASMLIQDTCGLITTGEQVIGTVFGIPSTMNDPCGDVTVLFARGTCDPGNVGVLTAPWFFKALDSAVKASGRSLGAQGLDYPASVEGYLTGSEGPGRDFANLIRATVAKCPNTKLVLGGYSQGGMAVHHAAADLDASTMSKVSAVVIFGDPYSKQVVANIDASRVKIICHEGDNICDNGPLILLQHLTYAEDADAAASFVMSQI</sequence>
<dbReference type="InterPro" id="IPR000675">
    <property type="entry name" value="Cutinase/axe"/>
</dbReference>
<evidence type="ECO:0000256" key="7">
    <source>
        <dbReference type="ARBA" id="ARBA00022801"/>
    </source>
</evidence>
<feature type="disulfide bond" evidence="11">
    <location>
        <begin position="79"/>
        <end position="155"/>
    </location>
</feature>
<dbReference type="STRING" id="1163406.A0A0L0NJH5"/>
<dbReference type="Pfam" id="PF01083">
    <property type="entry name" value="Cutinase"/>
    <property type="match status" value="1"/>
</dbReference>
<keyword evidence="7 12" id="KW-0378">Hydrolase</keyword>
<dbReference type="SMART" id="SM01110">
    <property type="entry name" value="Cutinase"/>
    <property type="match status" value="1"/>
</dbReference>
<feature type="active site" evidence="10">
    <location>
        <position position="218"/>
    </location>
</feature>
<evidence type="ECO:0000256" key="12">
    <source>
        <dbReference type="RuleBase" id="RU361263"/>
    </source>
</evidence>
<evidence type="ECO:0000256" key="9">
    <source>
        <dbReference type="ARBA" id="ARBA00034045"/>
    </source>
</evidence>
<evidence type="ECO:0000256" key="6">
    <source>
        <dbReference type="ARBA" id="ARBA00022729"/>
    </source>
</evidence>
<comment type="catalytic activity">
    <reaction evidence="9 12">
        <text>cutin + H2O = cutin monomers.</text>
        <dbReference type="EC" id="3.1.1.74"/>
    </reaction>
</comment>
<dbReference type="GO" id="GO:0016052">
    <property type="term" value="P:carbohydrate catabolic process"/>
    <property type="evidence" value="ECO:0007669"/>
    <property type="project" value="TreeGrafter"/>
</dbReference>
<evidence type="ECO:0000313" key="13">
    <source>
        <dbReference type="EMBL" id="KND93890.1"/>
    </source>
</evidence>
<organism evidence="13 14">
    <name type="scientific">Tolypocladium ophioglossoides (strain CBS 100239)</name>
    <name type="common">Snaketongue truffleclub</name>
    <name type="synonym">Elaphocordyceps ophioglossoides</name>
    <dbReference type="NCBI Taxonomy" id="1163406"/>
    <lineage>
        <taxon>Eukaryota</taxon>
        <taxon>Fungi</taxon>
        <taxon>Dikarya</taxon>
        <taxon>Ascomycota</taxon>
        <taxon>Pezizomycotina</taxon>
        <taxon>Sordariomycetes</taxon>
        <taxon>Hypocreomycetidae</taxon>
        <taxon>Hypocreales</taxon>
        <taxon>Ophiocordycipitaceae</taxon>
        <taxon>Tolypocladium</taxon>
    </lineage>
</organism>
<name>A0A0L0NJH5_TOLOC</name>
<keyword evidence="5 12" id="KW-0964">Secreted</keyword>
<dbReference type="GO" id="GO:0050525">
    <property type="term" value="F:cutinase activity"/>
    <property type="evidence" value="ECO:0007669"/>
    <property type="project" value="UniProtKB-UniRule"/>
</dbReference>
<evidence type="ECO:0000256" key="1">
    <source>
        <dbReference type="ARBA" id="ARBA00004613"/>
    </source>
</evidence>
<feature type="active site" description="Proton donor/acceptor" evidence="10">
    <location>
        <position position="231"/>
    </location>
</feature>
<dbReference type="AlphaFoldDB" id="A0A0L0NJH5"/>
<dbReference type="Gene3D" id="3.40.50.1820">
    <property type="entry name" value="alpha/beta hydrolase"/>
    <property type="match status" value="1"/>
</dbReference>
<keyword evidence="14" id="KW-1185">Reference proteome</keyword>
<dbReference type="SUPFAM" id="SSF53474">
    <property type="entry name" value="alpha/beta-Hydrolases"/>
    <property type="match status" value="1"/>
</dbReference>
<dbReference type="GO" id="GO:0005576">
    <property type="term" value="C:extracellular region"/>
    <property type="evidence" value="ECO:0007669"/>
    <property type="project" value="UniProtKB-SubCell"/>
</dbReference>
<evidence type="ECO:0000256" key="8">
    <source>
        <dbReference type="ARBA" id="ARBA00023157"/>
    </source>
</evidence>
<comment type="similarity">
    <text evidence="2 12">Belongs to the cutinase family.</text>
</comment>
<evidence type="ECO:0000256" key="4">
    <source>
        <dbReference type="ARBA" id="ARBA00022487"/>
    </source>
</evidence>
<comment type="caution">
    <text evidence="13">The sequence shown here is derived from an EMBL/GenBank/DDBJ whole genome shotgun (WGS) entry which is preliminary data.</text>
</comment>
<protein>
    <recommendedName>
        <fullName evidence="3 12">Cutinase</fullName>
        <ecNumber evidence="3 12">3.1.1.74</ecNumber>
    </recommendedName>
</protein>
<dbReference type="PROSITE" id="PS00155">
    <property type="entry name" value="CUTINASE_1"/>
    <property type="match status" value="1"/>
</dbReference>
<dbReference type="InterPro" id="IPR043580">
    <property type="entry name" value="CUTINASE_1"/>
</dbReference>
<evidence type="ECO:0000256" key="2">
    <source>
        <dbReference type="ARBA" id="ARBA00007534"/>
    </source>
</evidence>
<evidence type="ECO:0000256" key="11">
    <source>
        <dbReference type="PIRSR" id="PIRSR611150-2"/>
    </source>
</evidence>
<feature type="chain" id="PRO_5005394196" description="Cutinase" evidence="12">
    <location>
        <begin position="18"/>
        <end position="249"/>
    </location>
</feature>
<feature type="disulfide bond" evidence="11">
    <location>
        <begin position="214"/>
        <end position="221"/>
    </location>
</feature>
<feature type="signal peptide" evidence="12">
    <location>
        <begin position="1"/>
        <end position="17"/>
    </location>
</feature>
<feature type="active site" description="Nucleophile" evidence="10">
    <location>
        <position position="166"/>
    </location>
</feature>
<dbReference type="EMBL" id="LFRF01000003">
    <property type="protein sequence ID" value="KND93890.1"/>
    <property type="molecule type" value="Genomic_DNA"/>
</dbReference>
<reference evidence="13 14" key="1">
    <citation type="journal article" date="2015" name="BMC Genomics">
        <title>The genome of the truffle-parasite Tolypocladium ophioglossoides and the evolution of antifungal peptaibiotics.</title>
        <authorList>
            <person name="Quandt C.A."/>
            <person name="Bushley K.E."/>
            <person name="Spatafora J.W."/>
        </authorList>
    </citation>
    <scope>NUCLEOTIDE SEQUENCE [LARGE SCALE GENOMIC DNA]</scope>
    <source>
        <strain evidence="13 14">CBS 100239</strain>
    </source>
</reference>
<proteinExistence type="inferred from homology"/>
<evidence type="ECO:0000256" key="3">
    <source>
        <dbReference type="ARBA" id="ARBA00013095"/>
    </source>
</evidence>
<dbReference type="EC" id="3.1.1.74" evidence="3 12"/>
<accession>A0A0L0NJH5</accession>
<dbReference type="PRINTS" id="PR00129">
    <property type="entry name" value="CUTINASE"/>
</dbReference>
<dbReference type="Proteomes" id="UP000036947">
    <property type="component" value="Unassembled WGS sequence"/>
</dbReference>
<dbReference type="InterPro" id="IPR011150">
    <property type="entry name" value="Cutinase_monf"/>
</dbReference>
<dbReference type="PANTHER" id="PTHR48250">
    <property type="entry name" value="CUTINASE 2-RELATED"/>
    <property type="match status" value="1"/>
</dbReference>
<keyword evidence="4 12" id="KW-0719">Serine esterase</keyword>
<evidence type="ECO:0000256" key="10">
    <source>
        <dbReference type="PIRSR" id="PIRSR611150-1"/>
    </source>
</evidence>
<evidence type="ECO:0000256" key="5">
    <source>
        <dbReference type="ARBA" id="ARBA00022525"/>
    </source>
</evidence>
<comment type="function">
    <text evidence="12">Catalyzes the hydrolysis of complex carboxylic polyesters found in the cell wall of plants. Degrades cutin, a macromolecule that forms the structure of the plant cuticle.</text>
</comment>
<evidence type="ECO:0000313" key="14">
    <source>
        <dbReference type="Proteomes" id="UP000036947"/>
    </source>
</evidence>
<keyword evidence="8 11" id="KW-1015">Disulfide bond</keyword>
<dbReference type="PANTHER" id="PTHR48250:SF1">
    <property type="entry name" value="CUTINASE"/>
    <property type="match status" value="1"/>
</dbReference>
<gene>
    <name evidence="13" type="ORF">TOPH_01696</name>
</gene>
<comment type="subcellular location">
    <subcellularLocation>
        <location evidence="1 12">Secreted</location>
    </subcellularLocation>
</comment>
<dbReference type="OrthoDB" id="2975078at2759"/>
<dbReference type="InterPro" id="IPR029058">
    <property type="entry name" value="AB_hydrolase_fold"/>
</dbReference>
<keyword evidence="6 12" id="KW-0732">Signal</keyword>